<evidence type="ECO:0000256" key="2">
    <source>
        <dbReference type="ARBA" id="ARBA00004651"/>
    </source>
</evidence>
<keyword evidence="10" id="KW-0067">ATP-binding</keyword>
<evidence type="ECO:0000256" key="9">
    <source>
        <dbReference type="ARBA" id="ARBA00022777"/>
    </source>
</evidence>
<evidence type="ECO:0000256" key="10">
    <source>
        <dbReference type="ARBA" id="ARBA00022840"/>
    </source>
</evidence>
<dbReference type="CDD" id="cd00075">
    <property type="entry name" value="HATPase"/>
    <property type="match status" value="1"/>
</dbReference>
<dbReference type="InterPro" id="IPR050398">
    <property type="entry name" value="HssS/ArlS-like"/>
</dbReference>
<dbReference type="PROSITE" id="PS50109">
    <property type="entry name" value="HIS_KIN"/>
    <property type="match status" value="1"/>
</dbReference>
<dbReference type="InterPro" id="IPR036890">
    <property type="entry name" value="HATPase_C_sf"/>
</dbReference>
<keyword evidence="9 16" id="KW-0418">Kinase</keyword>
<evidence type="ECO:0000256" key="12">
    <source>
        <dbReference type="ARBA" id="ARBA00023012"/>
    </source>
</evidence>
<dbReference type="InterPro" id="IPR004358">
    <property type="entry name" value="Sig_transdc_His_kin-like_C"/>
</dbReference>
<name>A0A1P8Q1U9_9LACO</name>
<keyword evidence="12" id="KW-0902">Two-component regulatory system</keyword>
<evidence type="ECO:0000256" key="13">
    <source>
        <dbReference type="ARBA" id="ARBA00023136"/>
    </source>
</evidence>
<evidence type="ECO:0000256" key="3">
    <source>
        <dbReference type="ARBA" id="ARBA00012438"/>
    </source>
</evidence>
<dbReference type="FunFam" id="3.30.565.10:FF:000006">
    <property type="entry name" value="Sensor histidine kinase WalK"/>
    <property type="match status" value="1"/>
</dbReference>
<dbReference type="AlphaFoldDB" id="A0A1P8Q1U9"/>
<dbReference type="Pfam" id="PF00512">
    <property type="entry name" value="HisKA"/>
    <property type="match status" value="1"/>
</dbReference>
<dbReference type="InterPro" id="IPR036097">
    <property type="entry name" value="HisK_dim/P_sf"/>
</dbReference>
<evidence type="ECO:0000256" key="14">
    <source>
        <dbReference type="SAM" id="Phobius"/>
    </source>
</evidence>
<dbReference type="SMART" id="SM00387">
    <property type="entry name" value="HATPase_c"/>
    <property type="match status" value="1"/>
</dbReference>
<dbReference type="GO" id="GO:0005524">
    <property type="term" value="F:ATP binding"/>
    <property type="evidence" value="ECO:0007669"/>
    <property type="project" value="UniProtKB-KW"/>
</dbReference>
<sequence length="461" mass="52047">MKTKNVTTYEKLINQGINRLVVIITLSISLLILAFVGVQQTMMTTRDAQGLMMSLNRSNIESIPNFIEWNNANERHTKQNSFIRVKTQDKSVTAASLKRQSVIMTSPSSKRFLARKKLHIFFNKNMVYIPGYGLFLYYTQKNNNTTYQLWVSLNNLLRSLLLLLIVIAFVVFVTLGFGTWWARRLAKSLSAPTLELVNETKKTTQDLETNQPSLTVPDSPLEINELGNSFNDLLNVQNQRLEREKQFVSDSSHELRTPIAAIRGNISLIKRRGDKHPEVIPESLDFIDEESLRMQKLIENLLHLSRADKADVELSEVNLSETIKQLSDHYQASIPQNINVSIEPDLVINGNLDLIQQITIALLDNASKYSPKNGHIDVNVSKDNDNINLSIADNGMGIPDDKKDKIFQRFYRVDESHSTQIKGSGLGLAIVAKLVILNNAQIIVSDNKPNGSIFTVTFKKA</sequence>
<evidence type="ECO:0000256" key="6">
    <source>
        <dbReference type="ARBA" id="ARBA00022679"/>
    </source>
</evidence>
<feature type="transmembrane region" description="Helical" evidence="14">
    <location>
        <begin position="120"/>
        <end position="139"/>
    </location>
</feature>
<comment type="subcellular location">
    <subcellularLocation>
        <location evidence="2">Cell membrane</location>
        <topology evidence="2">Multi-pass membrane protein</topology>
    </subcellularLocation>
</comment>
<dbReference type="PANTHER" id="PTHR45528:SF1">
    <property type="entry name" value="SENSOR HISTIDINE KINASE CPXA"/>
    <property type="match status" value="1"/>
</dbReference>
<keyword evidence="17" id="KW-1185">Reference proteome</keyword>
<keyword evidence="11 14" id="KW-1133">Transmembrane helix</keyword>
<evidence type="ECO:0000256" key="7">
    <source>
        <dbReference type="ARBA" id="ARBA00022692"/>
    </source>
</evidence>
<dbReference type="RefSeq" id="WP_076614344.1">
    <property type="nucleotide sequence ID" value="NZ_CP019323.1"/>
</dbReference>
<dbReference type="SMART" id="SM00388">
    <property type="entry name" value="HisKA"/>
    <property type="match status" value="1"/>
</dbReference>
<gene>
    <name evidence="16" type="ORF">BTM29_04390</name>
</gene>
<feature type="domain" description="Histidine kinase" evidence="15">
    <location>
        <begin position="250"/>
        <end position="461"/>
    </location>
</feature>
<dbReference type="STRING" id="1847728.BTM29_04390"/>
<evidence type="ECO:0000256" key="5">
    <source>
        <dbReference type="ARBA" id="ARBA00022553"/>
    </source>
</evidence>
<dbReference type="PANTHER" id="PTHR45528">
    <property type="entry name" value="SENSOR HISTIDINE KINASE CPXA"/>
    <property type="match status" value="1"/>
</dbReference>
<dbReference type="Gene3D" id="1.10.287.130">
    <property type="match status" value="1"/>
</dbReference>
<dbReference type="InterPro" id="IPR005467">
    <property type="entry name" value="His_kinase_dom"/>
</dbReference>
<feature type="transmembrane region" description="Helical" evidence="14">
    <location>
        <begin position="159"/>
        <end position="182"/>
    </location>
</feature>
<dbReference type="OrthoDB" id="9786919at2"/>
<dbReference type="Gene3D" id="3.30.565.10">
    <property type="entry name" value="Histidine kinase-like ATPase, C-terminal domain"/>
    <property type="match status" value="1"/>
</dbReference>
<keyword evidence="4" id="KW-1003">Cell membrane</keyword>
<keyword evidence="13 14" id="KW-0472">Membrane</keyword>
<dbReference type="Proteomes" id="UP000187499">
    <property type="component" value="Chromosome"/>
</dbReference>
<keyword evidence="8" id="KW-0547">Nucleotide-binding</keyword>
<evidence type="ECO:0000256" key="4">
    <source>
        <dbReference type="ARBA" id="ARBA00022475"/>
    </source>
</evidence>
<evidence type="ECO:0000256" key="8">
    <source>
        <dbReference type="ARBA" id="ARBA00022741"/>
    </source>
</evidence>
<reference evidence="17" key="1">
    <citation type="submission" date="2016-12" db="EMBL/GenBank/DDBJ databases">
        <authorList>
            <person name="Jung M.Y."/>
            <person name="Lee S.H."/>
        </authorList>
    </citation>
    <scope>NUCLEOTIDE SEQUENCE [LARGE SCALE GENOMIC DNA]</scope>
    <source>
        <strain evidence="17">WiKim39</strain>
    </source>
</reference>
<dbReference type="EC" id="2.7.13.3" evidence="3"/>
<evidence type="ECO:0000259" key="15">
    <source>
        <dbReference type="PROSITE" id="PS50109"/>
    </source>
</evidence>
<dbReference type="SUPFAM" id="SSF47384">
    <property type="entry name" value="Homodimeric domain of signal transducing histidine kinase"/>
    <property type="match status" value="1"/>
</dbReference>
<dbReference type="EMBL" id="CP019323">
    <property type="protein sequence ID" value="APX71840.1"/>
    <property type="molecule type" value="Genomic_DNA"/>
</dbReference>
<dbReference type="InterPro" id="IPR003661">
    <property type="entry name" value="HisK_dim/P_dom"/>
</dbReference>
<dbReference type="KEGG" id="lalw:BTM29_04390"/>
<dbReference type="GO" id="GO:0000155">
    <property type="term" value="F:phosphorelay sensor kinase activity"/>
    <property type="evidence" value="ECO:0007669"/>
    <property type="project" value="InterPro"/>
</dbReference>
<keyword evidence="6" id="KW-0808">Transferase</keyword>
<accession>A0A1P8Q1U9</accession>
<dbReference type="FunFam" id="1.10.287.130:FF:000001">
    <property type="entry name" value="Two-component sensor histidine kinase"/>
    <property type="match status" value="1"/>
</dbReference>
<evidence type="ECO:0000313" key="16">
    <source>
        <dbReference type="EMBL" id="APX71840.1"/>
    </source>
</evidence>
<evidence type="ECO:0000313" key="17">
    <source>
        <dbReference type="Proteomes" id="UP000187499"/>
    </source>
</evidence>
<proteinExistence type="predicted"/>
<dbReference type="Pfam" id="PF02518">
    <property type="entry name" value="HATPase_c"/>
    <property type="match status" value="1"/>
</dbReference>
<dbReference type="InterPro" id="IPR003594">
    <property type="entry name" value="HATPase_dom"/>
</dbReference>
<dbReference type="PRINTS" id="PR00344">
    <property type="entry name" value="BCTRLSENSOR"/>
</dbReference>
<dbReference type="SUPFAM" id="SSF55874">
    <property type="entry name" value="ATPase domain of HSP90 chaperone/DNA topoisomerase II/histidine kinase"/>
    <property type="match status" value="1"/>
</dbReference>
<dbReference type="CDD" id="cd00082">
    <property type="entry name" value="HisKA"/>
    <property type="match status" value="1"/>
</dbReference>
<keyword evidence="5" id="KW-0597">Phosphoprotein</keyword>
<keyword evidence="7 14" id="KW-0812">Transmembrane</keyword>
<comment type="catalytic activity">
    <reaction evidence="1">
        <text>ATP + protein L-histidine = ADP + protein N-phospho-L-histidine.</text>
        <dbReference type="EC" id="2.7.13.3"/>
    </reaction>
</comment>
<dbReference type="GO" id="GO:0005886">
    <property type="term" value="C:plasma membrane"/>
    <property type="evidence" value="ECO:0007669"/>
    <property type="project" value="UniProtKB-SubCell"/>
</dbReference>
<evidence type="ECO:0000256" key="1">
    <source>
        <dbReference type="ARBA" id="ARBA00000085"/>
    </source>
</evidence>
<evidence type="ECO:0000256" key="11">
    <source>
        <dbReference type="ARBA" id="ARBA00022989"/>
    </source>
</evidence>
<protein>
    <recommendedName>
        <fullName evidence="3">histidine kinase</fullName>
        <ecNumber evidence="3">2.7.13.3</ecNumber>
    </recommendedName>
</protein>
<organism evidence="16 17">
    <name type="scientific">Companilactobacillus allii</name>
    <dbReference type="NCBI Taxonomy" id="1847728"/>
    <lineage>
        <taxon>Bacteria</taxon>
        <taxon>Bacillati</taxon>
        <taxon>Bacillota</taxon>
        <taxon>Bacilli</taxon>
        <taxon>Lactobacillales</taxon>
        <taxon>Lactobacillaceae</taxon>
        <taxon>Companilactobacillus</taxon>
    </lineage>
</organism>
<feature type="transmembrane region" description="Helical" evidence="14">
    <location>
        <begin position="20"/>
        <end position="38"/>
    </location>
</feature>